<evidence type="ECO:0000313" key="1">
    <source>
        <dbReference type="EMBL" id="MFD1049612.1"/>
    </source>
</evidence>
<gene>
    <name evidence="1" type="ORF">ACFQ1S_30845</name>
</gene>
<dbReference type="PANTHER" id="PTHR42910:SF1">
    <property type="entry name" value="MAJOR FACILITATOR SUPERFAMILY (MFS) PROFILE DOMAIN-CONTAINING PROTEIN"/>
    <property type="match status" value="1"/>
</dbReference>
<reference evidence="2" key="1">
    <citation type="journal article" date="2019" name="Int. J. Syst. Evol. Microbiol.">
        <title>The Global Catalogue of Microorganisms (GCM) 10K type strain sequencing project: providing services to taxonomists for standard genome sequencing and annotation.</title>
        <authorList>
            <consortium name="The Broad Institute Genomics Platform"/>
            <consortium name="The Broad Institute Genome Sequencing Center for Infectious Disease"/>
            <person name="Wu L."/>
            <person name="Ma J."/>
        </authorList>
    </citation>
    <scope>NUCLEOTIDE SEQUENCE [LARGE SCALE GENOMIC DNA]</scope>
    <source>
        <strain evidence="2">JCM 31486</strain>
    </source>
</reference>
<comment type="caution">
    <text evidence="1">The sequence shown here is derived from an EMBL/GenBank/DDBJ whole genome shotgun (WGS) entry which is preliminary data.</text>
</comment>
<dbReference type="InterPro" id="IPR036259">
    <property type="entry name" value="MFS_trans_sf"/>
</dbReference>
<organism evidence="1 2">
    <name type="scientific">Kibdelosporangium lantanae</name>
    <dbReference type="NCBI Taxonomy" id="1497396"/>
    <lineage>
        <taxon>Bacteria</taxon>
        <taxon>Bacillati</taxon>
        <taxon>Actinomycetota</taxon>
        <taxon>Actinomycetes</taxon>
        <taxon>Pseudonocardiales</taxon>
        <taxon>Pseudonocardiaceae</taxon>
        <taxon>Kibdelosporangium</taxon>
    </lineage>
</organism>
<evidence type="ECO:0000313" key="2">
    <source>
        <dbReference type="Proteomes" id="UP001597045"/>
    </source>
</evidence>
<dbReference type="SUPFAM" id="SSF103473">
    <property type="entry name" value="MFS general substrate transporter"/>
    <property type="match status" value="1"/>
</dbReference>
<feature type="non-terminal residue" evidence="1">
    <location>
        <position position="60"/>
    </location>
</feature>
<dbReference type="PANTHER" id="PTHR42910">
    <property type="entry name" value="TRANSPORTER SCO4007-RELATED"/>
    <property type="match status" value="1"/>
</dbReference>
<proteinExistence type="predicted"/>
<keyword evidence="2" id="KW-1185">Reference proteome</keyword>
<dbReference type="EMBL" id="JBHTIS010002289">
    <property type="protein sequence ID" value="MFD1049612.1"/>
    <property type="molecule type" value="Genomic_DNA"/>
</dbReference>
<sequence>MGVRVFVVFAIACGLAVANVYLFQPLLDLIAAEVHLDPATVGVVGTTTQVGYAVGLLLIV</sequence>
<accession>A0ABW3MHR2</accession>
<name>A0ABW3MHR2_9PSEU</name>
<protein>
    <submittedName>
        <fullName evidence="1">MFS transporter</fullName>
    </submittedName>
</protein>
<dbReference type="Proteomes" id="UP001597045">
    <property type="component" value="Unassembled WGS sequence"/>
</dbReference>